<dbReference type="AlphaFoldDB" id="A0A0A9FBL8"/>
<proteinExistence type="predicted"/>
<name>A0A0A9FBL8_ARUDO</name>
<dbReference type="EMBL" id="GBRH01188149">
    <property type="protein sequence ID" value="JAE09747.1"/>
    <property type="molecule type" value="Transcribed_RNA"/>
</dbReference>
<reference evidence="1" key="2">
    <citation type="journal article" date="2015" name="Data Brief">
        <title>Shoot transcriptome of the giant reed, Arundo donax.</title>
        <authorList>
            <person name="Barrero R.A."/>
            <person name="Guerrero F.D."/>
            <person name="Moolhuijzen P."/>
            <person name="Goolsby J.A."/>
            <person name="Tidwell J."/>
            <person name="Bellgard S.E."/>
            <person name="Bellgard M.I."/>
        </authorList>
    </citation>
    <scope>NUCLEOTIDE SEQUENCE</scope>
    <source>
        <tissue evidence="1">Shoot tissue taken approximately 20 cm above the soil surface</tissue>
    </source>
</reference>
<organism evidence="1">
    <name type="scientific">Arundo donax</name>
    <name type="common">Giant reed</name>
    <name type="synonym">Donax arundinaceus</name>
    <dbReference type="NCBI Taxonomy" id="35708"/>
    <lineage>
        <taxon>Eukaryota</taxon>
        <taxon>Viridiplantae</taxon>
        <taxon>Streptophyta</taxon>
        <taxon>Embryophyta</taxon>
        <taxon>Tracheophyta</taxon>
        <taxon>Spermatophyta</taxon>
        <taxon>Magnoliopsida</taxon>
        <taxon>Liliopsida</taxon>
        <taxon>Poales</taxon>
        <taxon>Poaceae</taxon>
        <taxon>PACMAD clade</taxon>
        <taxon>Arundinoideae</taxon>
        <taxon>Arundineae</taxon>
        <taxon>Arundo</taxon>
    </lineage>
</organism>
<protein>
    <submittedName>
        <fullName evidence="1">Uncharacterized protein</fullName>
    </submittedName>
</protein>
<reference evidence="1" key="1">
    <citation type="submission" date="2014-09" db="EMBL/GenBank/DDBJ databases">
        <authorList>
            <person name="Magalhaes I.L.F."/>
            <person name="Oliveira U."/>
            <person name="Santos F.R."/>
            <person name="Vidigal T.H.D.A."/>
            <person name="Brescovit A.D."/>
            <person name="Santos A.J."/>
        </authorList>
    </citation>
    <scope>NUCLEOTIDE SEQUENCE</scope>
    <source>
        <tissue evidence="1">Shoot tissue taken approximately 20 cm above the soil surface</tissue>
    </source>
</reference>
<accession>A0A0A9FBL8</accession>
<sequence>MHNSHTTLWSKSIVCASSIGSSCYMLHSHLHHYYHDMSNMNLKPSFEVDPCGVVVC</sequence>
<evidence type="ECO:0000313" key="1">
    <source>
        <dbReference type="EMBL" id="JAE09747.1"/>
    </source>
</evidence>